<feature type="compositionally biased region" description="Basic and acidic residues" evidence="1">
    <location>
        <begin position="260"/>
        <end position="275"/>
    </location>
</feature>
<evidence type="ECO:0000313" key="3">
    <source>
        <dbReference type="Proteomes" id="UP000269721"/>
    </source>
</evidence>
<dbReference type="AlphaFoldDB" id="A0A4P9WQG9"/>
<dbReference type="EMBL" id="KZ993903">
    <property type="protein sequence ID" value="RKO94413.1"/>
    <property type="molecule type" value="Genomic_DNA"/>
</dbReference>
<dbReference type="SUPFAM" id="SSF52047">
    <property type="entry name" value="RNI-like"/>
    <property type="match status" value="1"/>
</dbReference>
<proteinExistence type="predicted"/>
<name>A0A4P9WQG9_9FUNG</name>
<dbReference type="Proteomes" id="UP000269721">
    <property type="component" value="Unassembled WGS sequence"/>
</dbReference>
<organism evidence="2 3">
    <name type="scientific">Blyttiomyces helicus</name>
    <dbReference type="NCBI Taxonomy" id="388810"/>
    <lineage>
        <taxon>Eukaryota</taxon>
        <taxon>Fungi</taxon>
        <taxon>Fungi incertae sedis</taxon>
        <taxon>Chytridiomycota</taxon>
        <taxon>Chytridiomycota incertae sedis</taxon>
        <taxon>Chytridiomycetes</taxon>
        <taxon>Chytridiomycetes incertae sedis</taxon>
        <taxon>Blyttiomyces</taxon>
    </lineage>
</organism>
<dbReference type="Gene3D" id="3.80.10.10">
    <property type="entry name" value="Ribonuclease Inhibitor"/>
    <property type="match status" value="1"/>
</dbReference>
<dbReference type="InterPro" id="IPR032675">
    <property type="entry name" value="LRR_dom_sf"/>
</dbReference>
<feature type="region of interest" description="Disordered" evidence="1">
    <location>
        <begin position="260"/>
        <end position="279"/>
    </location>
</feature>
<sequence>MAKAQSVASVAVGVGDTPEFGGPLIPERLTSTAPREPVSDHLPAVELRKRCGLHTLSGPAFCSVDPSPPPPPLFAKASCVGDERPKARAPNDVLIDILAWAPKSTLASACAESLATPLLYRSPEFQSQSHFRKIIATVEAKEELGAKVEEIYFNELVKPGYGHLERLCAWCPNLIHLDLDSCDEVGDCAVEVREGGILRIAEKLHKLTTLNCKLLHHLDLSRTRTSCDPVDFIITSLPNLVHINVTECLDIEIESLLEDKPDSLSKPDSDEDHSYGDNGSHNYDNDWYYDVEYYD</sequence>
<protein>
    <submittedName>
        <fullName evidence="2">Uncharacterized protein</fullName>
    </submittedName>
</protein>
<evidence type="ECO:0000313" key="2">
    <source>
        <dbReference type="EMBL" id="RKO94413.1"/>
    </source>
</evidence>
<gene>
    <name evidence="2" type="ORF">BDK51DRAFT_29617</name>
</gene>
<accession>A0A4P9WQG9</accession>
<evidence type="ECO:0000256" key="1">
    <source>
        <dbReference type="SAM" id="MobiDB-lite"/>
    </source>
</evidence>
<keyword evidence="3" id="KW-1185">Reference proteome</keyword>
<reference evidence="3" key="1">
    <citation type="journal article" date="2018" name="Nat. Microbiol.">
        <title>Leveraging single-cell genomics to expand the fungal tree of life.</title>
        <authorList>
            <person name="Ahrendt S.R."/>
            <person name="Quandt C.A."/>
            <person name="Ciobanu D."/>
            <person name="Clum A."/>
            <person name="Salamov A."/>
            <person name="Andreopoulos B."/>
            <person name="Cheng J.F."/>
            <person name="Woyke T."/>
            <person name="Pelin A."/>
            <person name="Henrissat B."/>
            <person name="Reynolds N.K."/>
            <person name="Benny G.L."/>
            <person name="Smith M.E."/>
            <person name="James T.Y."/>
            <person name="Grigoriev I.V."/>
        </authorList>
    </citation>
    <scope>NUCLEOTIDE SEQUENCE [LARGE SCALE GENOMIC DNA]</scope>
</reference>